<dbReference type="Proteomes" id="UP000886501">
    <property type="component" value="Unassembled WGS sequence"/>
</dbReference>
<reference evidence="1" key="1">
    <citation type="submission" date="2019-10" db="EMBL/GenBank/DDBJ databases">
        <authorList>
            <consortium name="DOE Joint Genome Institute"/>
            <person name="Kuo A."/>
            <person name="Miyauchi S."/>
            <person name="Kiss E."/>
            <person name="Drula E."/>
            <person name="Kohler A."/>
            <person name="Sanchez-Garcia M."/>
            <person name="Andreopoulos B."/>
            <person name="Barry K.W."/>
            <person name="Bonito G."/>
            <person name="Buee M."/>
            <person name="Carver A."/>
            <person name="Chen C."/>
            <person name="Cichocki N."/>
            <person name="Clum A."/>
            <person name="Culley D."/>
            <person name="Crous P.W."/>
            <person name="Fauchery L."/>
            <person name="Girlanda M."/>
            <person name="Hayes R."/>
            <person name="Keri Z."/>
            <person name="Labutti K."/>
            <person name="Lipzen A."/>
            <person name="Lombard V."/>
            <person name="Magnuson J."/>
            <person name="Maillard F."/>
            <person name="Morin E."/>
            <person name="Murat C."/>
            <person name="Nolan M."/>
            <person name="Ohm R."/>
            <person name="Pangilinan J."/>
            <person name="Pereira M."/>
            <person name="Perotto S."/>
            <person name="Peter M."/>
            <person name="Riley R."/>
            <person name="Sitrit Y."/>
            <person name="Stielow B."/>
            <person name="Szollosi G."/>
            <person name="Zifcakova L."/>
            <person name="Stursova M."/>
            <person name="Spatafora J.W."/>
            <person name="Tedersoo L."/>
            <person name="Vaario L.-M."/>
            <person name="Yamada A."/>
            <person name="Yan M."/>
            <person name="Wang P."/>
            <person name="Xu J."/>
            <person name="Bruns T."/>
            <person name="Baldrian P."/>
            <person name="Vilgalys R."/>
            <person name="Henrissat B."/>
            <person name="Grigoriev I.V."/>
            <person name="Hibbett D."/>
            <person name="Nagy L.G."/>
            <person name="Martin F.M."/>
        </authorList>
    </citation>
    <scope>NUCLEOTIDE SEQUENCE</scope>
    <source>
        <strain evidence="1">P2</strain>
    </source>
</reference>
<reference evidence="1" key="2">
    <citation type="journal article" date="2020" name="Nat. Commun.">
        <title>Large-scale genome sequencing of mycorrhizal fungi provides insights into the early evolution of symbiotic traits.</title>
        <authorList>
            <person name="Miyauchi S."/>
            <person name="Kiss E."/>
            <person name="Kuo A."/>
            <person name="Drula E."/>
            <person name="Kohler A."/>
            <person name="Sanchez-Garcia M."/>
            <person name="Morin E."/>
            <person name="Andreopoulos B."/>
            <person name="Barry K.W."/>
            <person name="Bonito G."/>
            <person name="Buee M."/>
            <person name="Carver A."/>
            <person name="Chen C."/>
            <person name="Cichocki N."/>
            <person name="Clum A."/>
            <person name="Culley D."/>
            <person name="Crous P.W."/>
            <person name="Fauchery L."/>
            <person name="Girlanda M."/>
            <person name="Hayes R.D."/>
            <person name="Keri Z."/>
            <person name="LaButti K."/>
            <person name="Lipzen A."/>
            <person name="Lombard V."/>
            <person name="Magnuson J."/>
            <person name="Maillard F."/>
            <person name="Murat C."/>
            <person name="Nolan M."/>
            <person name="Ohm R.A."/>
            <person name="Pangilinan J."/>
            <person name="Pereira M.F."/>
            <person name="Perotto S."/>
            <person name="Peter M."/>
            <person name="Pfister S."/>
            <person name="Riley R."/>
            <person name="Sitrit Y."/>
            <person name="Stielow J.B."/>
            <person name="Szollosi G."/>
            <person name="Zifcakova L."/>
            <person name="Stursova M."/>
            <person name="Spatafora J.W."/>
            <person name="Tedersoo L."/>
            <person name="Vaario L.M."/>
            <person name="Yamada A."/>
            <person name="Yan M."/>
            <person name="Wang P."/>
            <person name="Xu J."/>
            <person name="Bruns T."/>
            <person name="Baldrian P."/>
            <person name="Vilgalys R."/>
            <person name="Dunand C."/>
            <person name="Henrissat B."/>
            <person name="Grigoriev I.V."/>
            <person name="Hibbett D."/>
            <person name="Nagy L.G."/>
            <person name="Martin F.M."/>
        </authorList>
    </citation>
    <scope>NUCLEOTIDE SEQUENCE</scope>
    <source>
        <strain evidence="1">P2</strain>
    </source>
</reference>
<gene>
    <name evidence="1" type="ORF">BDM02DRAFT_3175896</name>
</gene>
<organism evidence="1 2">
    <name type="scientific">Thelephora ganbajun</name>
    <name type="common">Ganba fungus</name>
    <dbReference type="NCBI Taxonomy" id="370292"/>
    <lineage>
        <taxon>Eukaryota</taxon>
        <taxon>Fungi</taxon>
        <taxon>Dikarya</taxon>
        <taxon>Basidiomycota</taxon>
        <taxon>Agaricomycotina</taxon>
        <taxon>Agaricomycetes</taxon>
        <taxon>Thelephorales</taxon>
        <taxon>Thelephoraceae</taxon>
        <taxon>Thelephora</taxon>
    </lineage>
</organism>
<protein>
    <submittedName>
        <fullName evidence="1">CDC42 rho GTPase-activating protein</fullName>
    </submittedName>
</protein>
<evidence type="ECO:0000313" key="2">
    <source>
        <dbReference type="Proteomes" id="UP000886501"/>
    </source>
</evidence>
<comment type="caution">
    <text evidence="1">The sequence shown here is derived from an EMBL/GenBank/DDBJ whole genome shotgun (WGS) entry which is preliminary data.</text>
</comment>
<sequence length="640" mass="69765">MAPTNLTLKQRLAALATATSSPTAPYDAPPKSPGVDRRRAFFNPTWIKRPGGDGSLFGGESSRGPANDKLQEVMGRMIYQAGVDFETLPMVVMNASALPDPREVNYDQLLARILSYLNLYVEADYTVIFFAAGARHNPGWNWVWKAYRGLNRKYRKNLKKLFIVHSNFFTKMLFSLAGAIISPKFFRKISYIDTLSELARHVPLTQIDIPAAVYKENSKLEKEIVLPTPTRANIFAVPLEDLMGYDGEKDGIPRVIKDSMQYLRETGLEEEGLFRRSPNLTLLNQVADAYDRGHVVSLDTFNDPNLAAVLIKKFLRDLPTPIFPERTYPVIQRCPIPSDELGDGSVITYVRETILPELHKCSYILLSHVLQLAHEVSIRSTYNRMDAHNLALVLTPNLAKSSNFRRDLEMCAVPSTPGLVAQLNAQTAKPSSVTLGLVIKICISHYYEVFDEVVDRTEAIPPQLSTSSFTVVGLEPTSATASSFSSDISGTQVEGDDESIDDQMLVMPLGPTSSGTPGNRANGLSPPSAWSSHTTISTSYKPRQRTAPSKGSNQSLHTTSGVVNVSVGGNLQGTVGKAKSMISIEKGTIGGGPGGRKGSISIGRGTTRKSTGSGVEAIGITANGFFLPPENSPPVPSKHR</sequence>
<keyword evidence="2" id="KW-1185">Reference proteome</keyword>
<proteinExistence type="predicted"/>
<dbReference type="EMBL" id="MU118218">
    <property type="protein sequence ID" value="KAF9643487.1"/>
    <property type="molecule type" value="Genomic_DNA"/>
</dbReference>
<name>A0ACB6Z1T2_THEGA</name>
<accession>A0ACB6Z1T2</accession>
<evidence type="ECO:0000313" key="1">
    <source>
        <dbReference type="EMBL" id="KAF9643487.1"/>
    </source>
</evidence>